<gene>
    <name evidence="5" type="primary">LOC106463963</name>
</gene>
<protein>
    <submittedName>
        <fullName evidence="5">Uncharacterized protein LOC106463963</fullName>
    </submittedName>
</protein>
<keyword evidence="3" id="KW-1133">Transmembrane helix</keyword>
<sequence>MISSQPPQLDEKASNTIAQSVSRQGSFNSDCASCSSRLSSFTKMILCLGKIVFFMLLLILVHLNTSFAIQCYECNSKDNDGCEDLSGIQLTNCSELKEGPKYTGCRKIEQWVDFDMLDETANKRIIRQCAIHTDEKDCIYRAGYGSRTNVCHCFEDKCNAATGLSITAVIMIFGAFSLVKLFL</sequence>
<dbReference type="PANTHER" id="PTHR33562:SF14">
    <property type="entry name" value="PROTEIN QUIVER"/>
    <property type="match status" value="1"/>
</dbReference>
<dbReference type="InterPro" id="IPR031424">
    <property type="entry name" value="QVR-like"/>
</dbReference>
<keyword evidence="3" id="KW-0472">Membrane</keyword>
<dbReference type="Proteomes" id="UP000694941">
    <property type="component" value="Unplaced"/>
</dbReference>
<evidence type="ECO:0000256" key="1">
    <source>
        <dbReference type="ARBA" id="ARBA00022729"/>
    </source>
</evidence>
<feature type="transmembrane region" description="Helical" evidence="3">
    <location>
        <begin position="45"/>
        <end position="63"/>
    </location>
</feature>
<reference evidence="5" key="1">
    <citation type="submission" date="2025-08" db="UniProtKB">
        <authorList>
            <consortium name="RefSeq"/>
        </authorList>
    </citation>
    <scope>IDENTIFICATION</scope>
    <source>
        <tissue evidence="5">Muscle</tissue>
    </source>
</reference>
<keyword evidence="2" id="KW-0325">Glycoprotein</keyword>
<evidence type="ECO:0000313" key="4">
    <source>
        <dbReference type="Proteomes" id="UP000694941"/>
    </source>
</evidence>
<dbReference type="PANTHER" id="PTHR33562">
    <property type="entry name" value="ATILLA, ISOFORM B-RELATED-RELATED"/>
    <property type="match status" value="1"/>
</dbReference>
<dbReference type="InterPro" id="IPR050975">
    <property type="entry name" value="Sleep_regulator"/>
</dbReference>
<dbReference type="RefSeq" id="XP_013779516.2">
    <property type="nucleotide sequence ID" value="XM_013924062.2"/>
</dbReference>
<organism evidence="4 5">
    <name type="scientific">Limulus polyphemus</name>
    <name type="common">Atlantic horseshoe crab</name>
    <dbReference type="NCBI Taxonomy" id="6850"/>
    <lineage>
        <taxon>Eukaryota</taxon>
        <taxon>Metazoa</taxon>
        <taxon>Ecdysozoa</taxon>
        <taxon>Arthropoda</taxon>
        <taxon>Chelicerata</taxon>
        <taxon>Merostomata</taxon>
        <taxon>Xiphosura</taxon>
        <taxon>Limulidae</taxon>
        <taxon>Limulus</taxon>
    </lineage>
</organism>
<evidence type="ECO:0000256" key="3">
    <source>
        <dbReference type="SAM" id="Phobius"/>
    </source>
</evidence>
<keyword evidence="4" id="KW-1185">Reference proteome</keyword>
<evidence type="ECO:0000256" key="2">
    <source>
        <dbReference type="ARBA" id="ARBA00023180"/>
    </source>
</evidence>
<keyword evidence="3" id="KW-0812">Transmembrane</keyword>
<name>A0ABM1BD08_LIMPO</name>
<dbReference type="GeneID" id="106463963"/>
<keyword evidence="1" id="KW-0732">Signal</keyword>
<accession>A0ABM1BD08</accession>
<proteinExistence type="predicted"/>
<evidence type="ECO:0000313" key="5">
    <source>
        <dbReference type="RefSeq" id="XP_013779516.2"/>
    </source>
</evidence>
<feature type="transmembrane region" description="Helical" evidence="3">
    <location>
        <begin position="160"/>
        <end position="182"/>
    </location>
</feature>
<dbReference type="Pfam" id="PF17064">
    <property type="entry name" value="QVR"/>
    <property type="match status" value="1"/>
</dbReference>